<feature type="region of interest" description="Disordered" evidence="1">
    <location>
        <begin position="609"/>
        <end position="656"/>
    </location>
</feature>
<name>A0ABW1ADC8_9ACTN</name>
<evidence type="ECO:0000256" key="2">
    <source>
        <dbReference type="SAM" id="SignalP"/>
    </source>
</evidence>
<sequence>MRRGLGTLAFACAAAVLVNLGAAAPATARPGRGPGGRLAAVYNRALLLNTPVADSAWDGRIGSYRLDDFRHVAVFGNAVLLEYGVYDPAIAGVTAATLRDHTLRTIEYAAARNRWIDPAGTWGRTVYWDSTMETYFVAAAKMLWSGLTSATRSRIDRIIRSAADAIVAAGDTDPHTNGLRGGYRGDTKMEEMGARTMPLATALAWLPDDPNAASWREWLTRWTANMGGLPPADRANPAPLNGRPVSAWNRAHNVWGTFIVENHGSYNPIYQQSMGAYPGRNAAQFLLADRSVPEELVTPPNDDPLWATMAQTGMDSGVPQDFMVADRHHLYGRQLLPVTARAVLDRDRYAAAAETMLADRLIPYVRYPPGGRLTKFSGEGKYEPEARAEVGMAYLLHRLAGGAVRPVSPRRYFERYTTAVDHGPGVGLLAHQSANALAAAVTKPGYVKFAYHPQHDDWLFDSAGTSPSFLPSTAVPVTARRARAYTRPRDGFTGAASALTVPGGVVGFTTLPDGSAVYASSGVAAGEGVLRLYNMTMPGVPGLDGDRTFTWAGGSVTLPAPDGGTGADELRLRTAAARYVRVRAAAPGSQGCCALDEFEIYAGTGANRARGRPVTVSAPDPRAPAHRVTDGDTAPRPAPVPDSGVPPPPRTRPRSITVDLGDRLPVDRVRLHWGHARPARYTVETSPDGRTWRRAARTPVTRRVPGGWLNVDGRAGLVVRTGRNPISVSPTGVTLSDGPATPLTVEAHPAEAPRRTASRSASPAPRTDCAGLVASLAGGQLSLFNLGAAAVTGATAVLPQGAREAILYQGVQRTGPGRSTRYDLALRAADARIAPARFAAYGPGGGAPPAGLTLKVIDSRAVEVANAPGAKPARVRLRSLTTGETVNVRVARGTTKRAAFTRGPRLPTTDLARGRITYPTSPRPPGMTDPARAVDGARRTAWSPGPAGGRMVVDLGAVRRIGSVLPIWAPGRAPRVEVSRDGKAYAPLRRDRPVEARYVAVVATGPGKLSELAVLPSPARRSAIR</sequence>
<protein>
    <submittedName>
        <fullName evidence="3">Discoidin domain-containing protein</fullName>
    </submittedName>
</protein>
<evidence type="ECO:0000256" key="1">
    <source>
        <dbReference type="SAM" id="MobiDB-lite"/>
    </source>
</evidence>
<dbReference type="RefSeq" id="WP_378288368.1">
    <property type="nucleotide sequence ID" value="NZ_JBHSON010000087.1"/>
</dbReference>
<dbReference type="Proteomes" id="UP001596074">
    <property type="component" value="Unassembled WGS sequence"/>
</dbReference>
<reference evidence="4" key="1">
    <citation type="journal article" date="2019" name="Int. J. Syst. Evol. Microbiol.">
        <title>The Global Catalogue of Microorganisms (GCM) 10K type strain sequencing project: providing services to taxonomists for standard genome sequencing and annotation.</title>
        <authorList>
            <consortium name="The Broad Institute Genomics Platform"/>
            <consortium name="The Broad Institute Genome Sequencing Center for Infectious Disease"/>
            <person name="Wu L."/>
            <person name="Ma J."/>
        </authorList>
    </citation>
    <scope>NUCLEOTIDE SEQUENCE [LARGE SCALE GENOMIC DNA]</scope>
    <source>
        <strain evidence="4">KCTC 42087</strain>
    </source>
</reference>
<gene>
    <name evidence="3" type="ORF">ACFPZN_42920</name>
</gene>
<feature type="region of interest" description="Disordered" evidence="1">
    <location>
        <begin position="904"/>
        <end position="931"/>
    </location>
</feature>
<dbReference type="SUPFAM" id="SSF49785">
    <property type="entry name" value="Galactose-binding domain-like"/>
    <property type="match status" value="2"/>
</dbReference>
<dbReference type="EMBL" id="JBHSON010000087">
    <property type="protein sequence ID" value="MFC5752408.1"/>
    <property type="molecule type" value="Genomic_DNA"/>
</dbReference>
<feature type="compositionally biased region" description="Pro residues" evidence="1">
    <location>
        <begin position="636"/>
        <end position="650"/>
    </location>
</feature>
<comment type="caution">
    <text evidence="3">The sequence shown here is derived from an EMBL/GenBank/DDBJ whole genome shotgun (WGS) entry which is preliminary data.</text>
</comment>
<organism evidence="3 4">
    <name type="scientific">Actinomadura rugatobispora</name>
    <dbReference type="NCBI Taxonomy" id="1994"/>
    <lineage>
        <taxon>Bacteria</taxon>
        <taxon>Bacillati</taxon>
        <taxon>Actinomycetota</taxon>
        <taxon>Actinomycetes</taxon>
        <taxon>Streptosporangiales</taxon>
        <taxon>Thermomonosporaceae</taxon>
        <taxon>Actinomadura</taxon>
    </lineage>
</organism>
<feature type="region of interest" description="Disordered" evidence="1">
    <location>
        <begin position="729"/>
        <end position="767"/>
    </location>
</feature>
<keyword evidence="2" id="KW-0732">Signal</keyword>
<dbReference type="InterPro" id="IPR008979">
    <property type="entry name" value="Galactose-bd-like_sf"/>
</dbReference>
<keyword evidence="4" id="KW-1185">Reference proteome</keyword>
<feature type="signal peptide" evidence="2">
    <location>
        <begin position="1"/>
        <end position="28"/>
    </location>
</feature>
<evidence type="ECO:0000313" key="3">
    <source>
        <dbReference type="EMBL" id="MFC5752408.1"/>
    </source>
</evidence>
<feature type="chain" id="PRO_5047029179" evidence="2">
    <location>
        <begin position="29"/>
        <end position="1025"/>
    </location>
</feature>
<dbReference type="Gene3D" id="2.60.120.260">
    <property type="entry name" value="Galactose-binding domain-like"/>
    <property type="match status" value="2"/>
</dbReference>
<proteinExistence type="predicted"/>
<accession>A0ABW1ADC8</accession>
<evidence type="ECO:0000313" key="4">
    <source>
        <dbReference type="Proteomes" id="UP001596074"/>
    </source>
</evidence>